<dbReference type="PIRSF" id="PIRSF000194">
    <property type="entry name" value="DHFR"/>
    <property type="match status" value="1"/>
</dbReference>
<sequence>MELIVAKNNKNVIGNNGDLMWYISKDLQHFRKLTQHQIIVMGRKTYASLPNGPLKNRINVIITRDPTKYSKEINDVHFVTLDTCNALLNELQLRHRKSVFIIGGSEIYNHFYPRCSTLHITEVDDDQDGDTLFPITEEQIAKEYKITSKQTQRDEETNILYSFCTYKKT</sequence>
<feature type="domain" description="DHFR" evidence="6">
    <location>
        <begin position="1"/>
        <end position="168"/>
    </location>
</feature>
<dbReference type="SUPFAM" id="SSF53597">
    <property type="entry name" value="Dihydrofolate reductase-like"/>
    <property type="match status" value="1"/>
</dbReference>
<dbReference type="Gene3D" id="3.40.430.10">
    <property type="entry name" value="Dihydrofolate Reductase, subunit A"/>
    <property type="match status" value="1"/>
</dbReference>
<comment type="pathway">
    <text evidence="1">Cofactor biosynthesis; tetrahydrofolate biosynthesis; 5,6,7,8-tetrahydrofolate from 7,8-dihydrofolate: step 1/1.</text>
</comment>
<dbReference type="GO" id="GO:0046655">
    <property type="term" value="P:folic acid metabolic process"/>
    <property type="evidence" value="ECO:0007669"/>
    <property type="project" value="TreeGrafter"/>
</dbReference>
<dbReference type="GO" id="GO:0004146">
    <property type="term" value="F:dihydrofolate reductase activity"/>
    <property type="evidence" value="ECO:0007669"/>
    <property type="project" value="UniProtKB-EC"/>
</dbReference>
<protein>
    <recommendedName>
        <fullName evidence="2">dihydrofolate reductase</fullName>
        <ecNumber evidence="2">1.5.1.3</ecNumber>
    </recommendedName>
</protein>
<dbReference type="Pfam" id="PF00186">
    <property type="entry name" value="DHFR_1"/>
    <property type="match status" value="1"/>
</dbReference>
<proteinExistence type="predicted"/>
<evidence type="ECO:0000256" key="5">
    <source>
        <dbReference type="ARBA" id="ARBA00023002"/>
    </source>
</evidence>
<keyword evidence="3" id="KW-0554">One-carbon metabolism</keyword>
<dbReference type="InterPro" id="IPR001796">
    <property type="entry name" value="DHFR_dom"/>
</dbReference>
<dbReference type="GO" id="GO:0050661">
    <property type="term" value="F:NADP binding"/>
    <property type="evidence" value="ECO:0007669"/>
    <property type="project" value="InterPro"/>
</dbReference>
<organism evidence="7">
    <name type="scientific">viral metagenome</name>
    <dbReference type="NCBI Taxonomy" id="1070528"/>
    <lineage>
        <taxon>unclassified sequences</taxon>
        <taxon>metagenomes</taxon>
        <taxon>organismal metagenomes</taxon>
    </lineage>
</organism>
<evidence type="ECO:0000256" key="2">
    <source>
        <dbReference type="ARBA" id="ARBA00012856"/>
    </source>
</evidence>
<dbReference type="EMBL" id="MN740206">
    <property type="protein sequence ID" value="QHT93288.1"/>
    <property type="molecule type" value="Genomic_DNA"/>
</dbReference>
<evidence type="ECO:0000256" key="3">
    <source>
        <dbReference type="ARBA" id="ARBA00022563"/>
    </source>
</evidence>
<evidence type="ECO:0000313" key="7">
    <source>
        <dbReference type="EMBL" id="QHT93288.1"/>
    </source>
</evidence>
<dbReference type="PRINTS" id="PR00070">
    <property type="entry name" value="DHFR"/>
</dbReference>
<keyword evidence="4" id="KW-0521">NADP</keyword>
<dbReference type="InterPro" id="IPR024072">
    <property type="entry name" value="DHFR-like_dom_sf"/>
</dbReference>
<dbReference type="AlphaFoldDB" id="A0A6C0IJA9"/>
<dbReference type="GO" id="GO:0046654">
    <property type="term" value="P:tetrahydrofolate biosynthetic process"/>
    <property type="evidence" value="ECO:0007669"/>
    <property type="project" value="InterPro"/>
</dbReference>
<evidence type="ECO:0000256" key="1">
    <source>
        <dbReference type="ARBA" id="ARBA00004903"/>
    </source>
</evidence>
<dbReference type="PANTHER" id="PTHR48069">
    <property type="entry name" value="DIHYDROFOLATE REDUCTASE"/>
    <property type="match status" value="1"/>
</dbReference>
<keyword evidence="5" id="KW-0560">Oxidoreductase</keyword>
<evidence type="ECO:0000259" key="6">
    <source>
        <dbReference type="PROSITE" id="PS51330"/>
    </source>
</evidence>
<dbReference type="PROSITE" id="PS51330">
    <property type="entry name" value="DHFR_2"/>
    <property type="match status" value="1"/>
</dbReference>
<dbReference type="GO" id="GO:0006730">
    <property type="term" value="P:one-carbon metabolic process"/>
    <property type="evidence" value="ECO:0007669"/>
    <property type="project" value="UniProtKB-KW"/>
</dbReference>
<dbReference type="GO" id="GO:0046452">
    <property type="term" value="P:dihydrofolate metabolic process"/>
    <property type="evidence" value="ECO:0007669"/>
    <property type="project" value="TreeGrafter"/>
</dbReference>
<dbReference type="PANTHER" id="PTHR48069:SF3">
    <property type="entry name" value="DIHYDROFOLATE REDUCTASE"/>
    <property type="match status" value="1"/>
</dbReference>
<dbReference type="InterPro" id="IPR012259">
    <property type="entry name" value="DHFR"/>
</dbReference>
<accession>A0A6C0IJA9</accession>
<dbReference type="CDD" id="cd00209">
    <property type="entry name" value="DHFR"/>
    <property type="match status" value="1"/>
</dbReference>
<evidence type="ECO:0000256" key="4">
    <source>
        <dbReference type="ARBA" id="ARBA00022857"/>
    </source>
</evidence>
<dbReference type="EC" id="1.5.1.3" evidence="2"/>
<reference evidence="7" key="1">
    <citation type="journal article" date="2020" name="Nature">
        <title>Giant virus diversity and host interactions through global metagenomics.</title>
        <authorList>
            <person name="Schulz F."/>
            <person name="Roux S."/>
            <person name="Paez-Espino D."/>
            <person name="Jungbluth S."/>
            <person name="Walsh D.A."/>
            <person name="Denef V.J."/>
            <person name="McMahon K.D."/>
            <person name="Konstantinidis K.T."/>
            <person name="Eloe-Fadrosh E.A."/>
            <person name="Kyrpides N.C."/>
            <person name="Woyke T."/>
        </authorList>
    </citation>
    <scope>NUCLEOTIDE SEQUENCE</scope>
    <source>
        <strain evidence="7">GVMAG-M-3300023210-19</strain>
    </source>
</reference>
<name>A0A6C0IJA9_9ZZZZ</name>